<feature type="region of interest" description="Disordered" evidence="1">
    <location>
        <begin position="227"/>
        <end position="248"/>
    </location>
</feature>
<evidence type="ECO:0000313" key="3">
    <source>
        <dbReference type="Proteomes" id="UP001201980"/>
    </source>
</evidence>
<protein>
    <submittedName>
        <fullName evidence="2">Uncharacterized protein</fullName>
    </submittedName>
</protein>
<evidence type="ECO:0000313" key="2">
    <source>
        <dbReference type="EMBL" id="KAJ2895115.1"/>
    </source>
</evidence>
<gene>
    <name evidence="2" type="ORF">MKZ38_006883</name>
</gene>
<keyword evidence="3" id="KW-1185">Reference proteome</keyword>
<dbReference type="AlphaFoldDB" id="A0AAD5RN70"/>
<sequence>MSAIKTPSQTAPWLILENSGHSFPHPYQNFAAVVLNQMQGVIRSPSPNGPMPFFNQMFKPLRDLAVSASLMAILDLTGSRVFLLANDPFSAGHFYGNDENVPEFLDPVVRMYQCLCSSLRPAEFERAVRLTTAYLKASIKAEVGNIPSPGLTQIGVTAHTKMASESPSKLHQMAKPTDLIHHMVVQVLIDKPVIRLKNTLSSICAWGSRVCSMMAVSSFSFKVRLPPRRTSSSHAATPRGSPSPAHIPCTSPLQHAVRLGMSGKPFRSCIDAGSSRTWAAGTDASCTVSNGNDSCSSPRNVPFDEGEMTASGSFDCKEGDDFRVEGIDAAARLMHGNMDISFPGSTRTPALGIWGKKCSTDGMSAFLLADKKTHCRLCLSSSMGWRASWT</sequence>
<evidence type="ECO:0000256" key="1">
    <source>
        <dbReference type="SAM" id="MobiDB-lite"/>
    </source>
</evidence>
<organism evidence="2 3">
    <name type="scientific">Zalerion maritima</name>
    <dbReference type="NCBI Taxonomy" id="339359"/>
    <lineage>
        <taxon>Eukaryota</taxon>
        <taxon>Fungi</taxon>
        <taxon>Dikarya</taxon>
        <taxon>Ascomycota</taxon>
        <taxon>Pezizomycotina</taxon>
        <taxon>Sordariomycetes</taxon>
        <taxon>Lulworthiomycetidae</taxon>
        <taxon>Lulworthiales</taxon>
        <taxon>Lulworthiaceae</taxon>
        <taxon>Zalerion</taxon>
    </lineage>
</organism>
<accession>A0AAD5RN70</accession>
<name>A0AAD5RN70_9PEZI</name>
<proteinExistence type="predicted"/>
<dbReference type="Proteomes" id="UP001201980">
    <property type="component" value="Unassembled WGS sequence"/>
</dbReference>
<reference evidence="2" key="1">
    <citation type="submission" date="2022-07" db="EMBL/GenBank/DDBJ databases">
        <title>Draft genome sequence of Zalerion maritima ATCC 34329, a (micro)plastics degrading marine fungus.</title>
        <authorList>
            <person name="Paco A."/>
            <person name="Goncalves M.F.M."/>
            <person name="Rocha-Santos T.A.P."/>
            <person name="Alves A."/>
        </authorList>
    </citation>
    <scope>NUCLEOTIDE SEQUENCE</scope>
    <source>
        <strain evidence="2">ATCC 34329</strain>
    </source>
</reference>
<comment type="caution">
    <text evidence="2">The sequence shown here is derived from an EMBL/GenBank/DDBJ whole genome shotgun (WGS) entry which is preliminary data.</text>
</comment>
<dbReference type="EMBL" id="JAKWBI020000426">
    <property type="protein sequence ID" value="KAJ2895115.1"/>
    <property type="molecule type" value="Genomic_DNA"/>
</dbReference>